<gene>
    <name evidence="2" type="ORF">E4S40_09580</name>
</gene>
<keyword evidence="1" id="KW-0812">Transmembrane</keyword>
<evidence type="ECO:0000256" key="1">
    <source>
        <dbReference type="SAM" id="Phobius"/>
    </source>
</evidence>
<name>A0A4Y9QSY2_9BACT</name>
<dbReference type="Proteomes" id="UP000297647">
    <property type="component" value="Unassembled WGS sequence"/>
</dbReference>
<keyword evidence="1" id="KW-1133">Transmembrane helix</keyword>
<reference evidence="2 3" key="1">
    <citation type="submission" date="2019-03" db="EMBL/GenBank/DDBJ databases">
        <title>Algoriphagus sp. nov, a new strain isolated from root system soil of mangrove plant Kandelia.</title>
        <authorList>
            <person name="Yin Q."/>
            <person name="Wang K."/>
            <person name="Song Z."/>
        </authorList>
    </citation>
    <scope>NUCLEOTIDE SEQUENCE [LARGE SCALE GENOMIC DNA]</scope>
    <source>
        <strain evidence="2 3">XY-J91</strain>
    </source>
</reference>
<keyword evidence="3" id="KW-1185">Reference proteome</keyword>
<evidence type="ECO:0000313" key="3">
    <source>
        <dbReference type="Proteomes" id="UP000297647"/>
    </source>
</evidence>
<protein>
    <submittedName>
        <fullName evidence="2">Uncharacterized protein</fullName>
    </submittedName>
</protein>
<evidence type="ECO:0000313" key="2">
    <source>
        <dbReference type="EMBL" id="TFV94276.1"/>
    </source>
</evidence>
<accession>A0A4Y9QSY2</accession>
<keyword evidence="1" id="KW-0472">Membrane</keyword>
<dbReference type="AlphaFoldDB" id="A0A4Y9QSY2"/>
<comment type="caution">
    <text evidence="2">The sequence shown here is derived from an EMBL/GenBank/DDBJ whole genome shotgun (WGS) entry which is preliminary data.</text>
</comment>
<feature type="transmembrane region" description="Helical" evidence="1">
    <location>
        <begin position="7"/>
        <end position="29"/>
    </location>
</feature>
<dbReference type="EMBL" id="SPSB01000003">
    <property type="protein sequence ID" value="TFV94276.1"/>
    <property type="molecule type" value="Genomic_DNA"/>
</dbReference>
<sequence>MKTSNKIVYSFLAFAWLSIMVTLVISFFFSRLRGFSTLDKVEVKEWPVLGSYSVVSIQDSWVVSIERQKEGTIQYTKYYFSREREELLEDPDPFFYEVRNDTLFVKGMKQKPTGKFSIHVGPIKSIVLKDVTEVRVKEVGIDSLIVKANHGHLTMEENHGVGFLRFEGKNESRLQIMKIPALELYLDQSKAEIYKEMGDVSGNLARRSEVILPTKLGELNLTKDENSKVSIEEY</sequence>
<organism evidence="2 3">
    <name type="scientific">Algoriphagus kandeliae</name>
    <dbReference type="NCBI Taxonomy" id="2562278"/>
    <lineage>
        <taxon>Bacteria</taxon>
        <taxon>Pseudomonadati</taxon>
        <taxon>Bacteroidota</taxon>
        <taxon>Cytophagia</taxon>
        <taxon>Cytophagales</taxon>
        <taxon>Cyclobacteriaceae</taxon>
        <taxon>Algoriphagus</taxon>
    </lineage>
</organism>
<dbReference type="OrthoDB" id="823034at2"/>
<proteinExistence type="predicted"/>
<dbReference type="RefSeq" id="WP_135073452.1">
    <property type="nucleotide sequence ID" value="NZ_SPSB01000003.1"/>
</dbReference>